<dbReference type="AlphaFoldDB" id="A0A094LMJ5"/>
<sequence>VQLIHYNHELYTNVTEAAKSPNGLVVVSIFMKVS</sequence>
<dbReference type="InterPro" id="IPR036398">
    <property type="entry name" value="CA_dom_sf"/>
</dbReference>
<dbReference type="InterPro" id="IPR001148">
    <property type="entry name" value="CA_dom"/>
</dbReference>
<dbReference type="Proteomes" id="UP000053620">
    <property type="component" value="Unassembled WGS sequence"/>
</dbReference>
<evidence type="ECO:0000313" key="2">
    <source>
        <dbReference type="EMBL" id="KFZ65014.1"/>
    </source>
</evidence>
<feature type="non-terminal residue" evidence="2">
    <location>
        <position position="34"/>
    </location>
</feature>
<evidence type="ECO:0000313" key="3">
    <source>
        <dbReference type="Proteomes" id="UP000053620"/>
    </source>
</evidence>
<accession>A0A094LMJ5</accession>
<feature type="domain" description="Alpha-carbonic anhydrase" evidence="1">
    <location>
        <begin position="1"/>
        <end position="34"/>
    </location>
</feature>
<evidence type="ECO:0000259" key="1">
    <source>
        <dbReference type="PROSITE" id="PS51144"/>
    </source>
</evidence>
<name>A0A094LMJ5_ANTCR</name>
<proteinExistence type="predicted"/>
<gene>
    <name evidence="2" type="ORF">N321_14364</name>
</gene>
<keyword evidence="3" id="KW-1185">Reference proteome</keyword>
<reference evidence="2 3" key="1">
    <citation type="submission" date="2014-04" db="EMBL/GenBank/DDBJ databases">
        <title>Genome evolution of avian class.</title>
        <authorList>
            <person name="Zhang G."/>
            <person name="Li C."/>
        </authorList>
    </citation>
    <scope>NUCLEOTIDE SEQUENCE [LARGE SCALE GENOMIC DNA]</scope>
    <source>
        <strain evidence="2">BGI_N321</strain>
    </source>
</reference>
<dbReference type="SUPFAM" id="SSF51069">
    <property type="entry name" value="Carbonic anhydrase"/>
    <property type="match status" value="1"/>
</dbReference>
<dbReference type="EMBL" id="KL360345">
    <property type="protein sequence ID" value="KFZ65014.1"/>
    <property type="molecule type" value="Genomic_DNA"/>
</dbReference>
<dbReference type="Gene3D" id="3.10.200.10">
    <property type="entry name" value="Alpha carbonic anhydrase"/>
    <property type="match status" value="1"/>
</dbReference>
<feature type="non-terminal residue" evidence="2">
    <location>
        <position position="1"/>
    </location>
</feature>
<dbReference type="PROSITE" id="PS51144">
    <property type="entry name" value="ALPHA_CA_2"/>
    <property type="match status" value="1"/>
</dbReference>
<organism evidence="2 3">
    <name type="scientific">Antrostomus carolinensis</name>
    <name type="common">Chuck-will's-widow</name>
    <name type="synonym">Caprimulgus carolinensis</name>
    <dbReference type="NCBI Taxonomy" id="279965"/>
    <lineage>
        <taxon>Eukaryota</taxon>
        <taxon>Metazoa</taxon>
        <taxon>Chordata</taxon>
        <taxon>Craniata</taxon>
        <taxon>Vertebrata</taxon>
        <taxon>Euteleostomi</taxon>
        <taxon>Archelosauria</taxon>
        <taxon>Archosauria</taxon>
        <taxon>Dinosauria</taxon>
        <taxon>Saurischia</taxon>
        <taxon>Theropoda</taxon>
        <taxon>Coelurosauria</taxon>
        <taxon>Aves</taxon>
        <taxon>Neognathae</taxon>
        <taxon>Neoaves</taxon>
        <taxon>Strisores</taxon>
        <taxon>Caprimulgiformes</taxon>
        <taxon>Caprimulgidae</taxon>
        <taxon>Antrostomus</taxon>
    </lineage>
</organism>
<protein>
    <submittedName>
        <fullName evidence="2">Carbonic anhydrase-related protein 10</fullName>
    </submittedName>
</protein>